<dbReference type="EMBL" id="DVML01000022">
    <property type="protein sequence ID" value="HIU22678.1"/>
    <property type="molecule type" value="Genomic_DNA"/>
</dbReference>
<protein>
    <submittedName>
        <fullName evidence="1">Uncharacterized protein</fullName>
    </submittedName>
</protein>
<accession>A0A9D1HU92</accession>
<organism evidence="1 2">
    <name type="scientific">Candidatus Fimihabitans intestinipullorum</name>
    <dbReference type="NCBI Taxonomy" id="2840820"/>
    <lineage>
        <taxon>Bacteria</taxon>
        <taxon>Bacillati</taxon>
        <taxon>Mycoplasmatota</taxon>
        <taxon>Mycoplasmatota incertae sedis</taxon>
        <taxon>Candidatus Fimihabitans</taxon>
    </lineage>
</organism>
<evidence type="ECO:0000313" key="2">
    <source>
        <dbReference type="Proteomes" id="UP000824087"/>
    </source>
</evidence>
<dbReference type="AlphaFoldDB" id="A0A9D1HU92"/>
<sequence>MEKFDQKKYIREYKKINYRQFTAKLPVEEKEEIDSFLDQINMNNTQFIREAYKILKEKYKK</sequence>
<reference evidence="1" key="1">
    <citation type="submission" date="2020-10" db="EMBL/GenBank/DDBJ databases">
        <authorList>
            <person name="Gilroy R."/>
        </authorList>
    </citation>
    <scope>NUCLEOTIDE SEQUENCE</scope>
    <source>
        <strain evidence="1">CHK197-8231</strain>
    </source>
</reference>
<dbReference type="Proteomes" id="UP000824087">
    <property type="component" value="Unassembled WGS sequence"/>
</dbReference>
<reference evidence="1" key="2">
    <citation type="journal article" date="2021" name="PeerJ">
        <title>Extensive microbial diversity within the chicken gut microbiome revealed by metagenomics and culture.</title>
        <authorList>
            <person name="Gilroy R."/>
            <person name="Ravi A."/>
            <person name="Getino M."/>
            <person name="Pursley I."/>
            <person name="Horton D.L."/>
            <person name="Alikhan N.F."/>
            <person name="Baker D."/>
            <person name="Gharbi K."/>
            <person name="Hall N."/>
            <person name="Watson M."/>
            <person name="Adriaenssens E.M."/>
            <person name="Foster-Nyarko E."/>
            <person name="Jarju S."/>
            <person name="Secka A."/>
            <person name="Antonio M."/>
            <person name="Oren A."/>
            <person name="Chaudhuri R.R."/>
            <person name="La Ragione R."/>
            <person name="Hildebrand F."/>
            <person name="Pallen M.J."/>
        </authorList>
    </citation>
    <scope>NUCLEOTIDE SEQUENCE</scope>
    <source>
        <strain evidence="1">CHK197-8231</strain>
    </source>
</reference>
<comment type="caution">
    <text evidence="1">The sequence shown here is derived from an EMBL/GenBank/DDBJ whole genome shotgun (WGS) entry which is preliminary data.</text>
</comment>
<gene>
    <name evidence="1" type="ORF">IAD49_03755</name>
</gene>
<evidence type="ECO:0000313" key="1">
    <source>
        <dbReference type="EMBL" id="HIU22678.1"/>
    </source>
</evidence>
<proteinExistence type="predicted"/>
<name>A0A9D1HU92_9BACT</name>